<evidence type="ECO:0000256" key="3">
    <source>
        <dbReference type="SAM" id="SignalP"/>
    </source>
</evidence>
<evidence type="ECO:0000313" key="6">
    <source>
        <dbReference type="EMBL" id="CAI6333030.1"/>
    </source>
</evidence>
<feature type="domain" description="Peptidase S33 tripeptidyl aminopeptidase-like C-terminal" evidence="5">
    <location>
        <begin position="456"/>
        <end position="528"/>
    </location>
</feature>
<dbReference type="AlphaFoldDB" id="A0A9W4UBT4"/>
<reference evidence="6" key="1">
    <citation type="submission" date="2023-01" db="EMBL/GenBank/DDBJ databases">
        <authorList>
            <person name="Van Ghelder C."/>
            <person name="Rancurel C."/>
        </authorList>
    </citation>
    <scope>NUCLEOTIDE SEQUENCE</scope>
    <source>
        <strain evidence="6">CNCM I-4278</strain>
    </source>
</reference>
<feature type="chain" id="PRO_5040933085" evidence="3">
    <location>
        <begin position="23"/>
        <end position="557"/>
    </location>
</feature>
<evidence type="ECO:0000259" key="5">
    <source>
        <dbReference type="Pfam" id="PF08386"/>
    </source>
</evidence>
<feature type="domain" description="AB hydrolase-1" evidence="4">
    <location>
        <begin position="85"/>
        <end position="272"/>
    </location>
</feature>
<dbReference type="InterPro" id="IPR029058">
    <property type="entry name" value="AB_hydrolase_fold"/>
</dbReference>
<dbReference type="PROSITE" id="PS51257">
    <property type="entry name" value="PROKAR_LIPOPROTEIN"/>
    <property type="match status" value="1"/>
</dbReference>
<evidence type="ECO:0000313" key="7">
    <source>
        <dbReference type="Proteomes" id="UP001152607"/>
    </source>
</evidence>
<gene>
    <name evidence="6" type="ORF">PDIGIT_LOCUS6064</name>
</gene>
<protein>
    <submittedName>
        <fullName evidence="6">Uncharacterized protein</fullName>
    </submittedName>
</protein>
<accession>A0A9W4UBT4</accession>
<proteinExistence type="inferred from homology"/>
<dbReference type="InterPro" id="IPR013595">
    <property type="entry name" value="Pept_S33_TAP-like_C"/>
</dbReference>
<dbReference type="InterPro" id="IPR051601">
    <property type="entry name" value="Serine_prot/Carboxylest_S33"/>
</dbReference>
<sequence>MIGRLGVPLAFFTIIFATPALSQNSTVSCWDEIPATSSLSWKPCYTDFTCANLQVPLDHEDASAGTTNIALLRWETPNQPAMGDIILNPGGPGSSGVGWLLRGKNRLVNLLGTSYNLVGMDPRGVNNSGPSVDCFPGQPFVREYYYSLLNTNYDPANEQEVRNFWTAAGGYGDWCAQTLNQTARYVNTPATARDMLTYAEALAESRGEPKDEAKLNYYGVSYGSTLGTTFASLFPERVGRMIISGVVDAEEHYGGTWMHSLRQADATMTKFFELCYEARSACAFFKNDSSAQDMQERFDALIADLKREPISVSDPRFLQFPKVIKWADVMYGVLLAVYNPSSFPTTAGILAQLEQRNATSMIKLTSELDIPKGIMPPSDCSEPSVKYGEVGTRNIVGCNDQHGSYNISSFEKMQQHISYLDNVSRYLGSIWSGTIPVYCRKHAFVPPESQIFPGYKETQTANPLLFAENTLDPISSFAEKMANFYTGSVILKQDAVGHGTTAAVSNCTSAHFSNFMQTGKLPAAGTICDIQDPNPFLVGISEGGNRSVERRGLPFLH</sequence>
<keyword evidence="7" id="KW-1185">Reference proteome</keyword>
<comment type="caution">
    <text evidence="6">The sequence shown here is derived from an EMBL/GenBank/DDBJ whole genome shotgun (WGS) entry which is preliminary data.</text>
</comment>
<evidence type="ECO:0000259" key="4">
    <source>
        <dbReference type="Pfam" id="PF00561"/>
    </source>
</evidence>
<keyword evidence="3" id="KW-0732">Signal</keyword>
<keyword evidence="2" id="KW-0378">Hydrolase</keyword>
<dbReference type="Proteomes" id="UP001152607">
    <property type="component" value="Unassembled WGS sequence"/>
</dbReference>
<dbReference type="InterPro" id="IPR000073">
    <property type="entry name" value="AB_hydrolase_1"/>
</dbReference>
<dbReference type="EMBL" id="CAOQHR010000004">
    <property type="protein sequence ID" value="CAI6333030.1"/>
    <property type="molecule type" value="Genomic_DNA"/>
</dbReference>
<dbReference type="GO" id="GO:0016787">
    <property type="term" value="F:hydrolase activity"/>
    <property type="evidence" value="ECO:0007669"/>
    <property type="project" value="UniProtKB-KW"/>
</dbReference>
<name>A0A9W4UBT4_9PLEO</name>
<dbReference type="PANTHER" id="PTHR43248">
    <property type="entry name" value="2-SUCCINYL-6-HYDROXY-2,4-CYCLOHEXADIENE-1-CARBOXYLATE SYNTHASE"/>
    <property type="match status" value="1"/>
</dbReference>
<dbReference type="PANTHER" id="PTHR43248:SF25">
    <property type="entry name" value="AB HYDROLASE-1 DOMAIN-CONTAINING PROTEIN-RELATED"/>
    <property type="match status" value="1"/>
</dbReference>
<organism evidence="6 7">
    <name type="scientific">Periconia digitata</name>
    <dbReference type="NCBI Taxonomy" id="1303443"/>
    <lineage>
        <taxon>Eukaryota</taxon>
        <taxon>Fungi</taxon>
        <taxon>Dikarya</taxon>
        <taxon>Ascomycota</taxon>
        <taxon>Pezizomycotina</taxon>
        <taxon>Dothideomycetes</taxon>
        <taxon>Pleosporomycetidae</taxon>
        <taxon>Pleosporales</taxon>
        <taxon>Massarineae</taxon>
        <taxon>Periconiaceae</taxon>
        <taxon>Periconia</taxon>
    </lineage>
</organism>
<dbReference type="OrthoDB" id="425534at2759"/>
<comment type="similarity">
    <text evidence="1">Belongs to the peptidase S33 family.</text>
</comment>
<evidence type="ECO:0000256" key="1">
    <source>
        <dbReference type="ARBA" id="ARBA00010088"/>
    </source>
</evidence>
<evidence type="ECO:0000256" key="2">
    <source>
        <dbReference type="ARBA" id="ARBA00022801"/>
    </source>
</evidence>
<dbReference type="Pfam" id="PF08386">
    <property type="entry name" value="Abhydrolase_4"/>
    <property type="match status" value="1"/>
</dbReference>
<dbReference type="SUPFAM" id="SSF53474">
    <property type="entry name" value="alpha/beta-Hydrolases"/>
    <property type="match status" value="1"/>
</dbReference>
<dbReference type="Pfam" id="PF00561">
    <property type="entry name" value="Abhydrolase_1"/>
    <property type="match status" value="1"/>
</dbReference>
<feature type="signal peptide" evidence="3">
    <location>
        <begin position="1"/>
        <end position="22"/>
    </location>
</feature>
<dbReference type="Gene3D" id="3.40.50.1820">
    <property type="entry name" value="alpha/beta hydrolase"/>
    <property type="match status" value="1"/>
</dbReference>